<dbReference type="RefSeq" id="WP_076584256.1">
    <property type="nucleotide sequence ID" value="NZ_CP019330.1"/>
</dbReference>
<dbReference type="OrthoDB" id="386030at2157"/>
<feature type="region of interest" description="Disordered" evidence="1">
    <location>
        <begin position="84"/>
        <end position="108"/>
    </location>
</feature>
<dbReference type="AlphaFoldDB" id="A0A1N7G5Y9"/>
<sequence length="108" mass="11575">MTNHQQRATGSLEVTRPLTPNGNGVNLYLPPEFVTHLGFPLEPGGDTTAVTVPDVGVILFPGTDPDLPSEIDVRPADEYRVTTDTNTDSRTMIHTETADADRGDNDGA</sequence>
<proteinExistence type="predicted"/>
<keyword evidence="4" id="KW-1185">Reference proteome</keyword>
<evidence type="ECO:0000313" key="3">
    <source>
        <dbReference type="EMBL" id="SIS08027.1"/>
    </source>
</evidence>
<geneLocation type="plasmid" evidence="2">
    <name>unnamed3</name>
</geneLocation>
<evidence type="ECO:0000313" key="4">
    <source>
        <dbReference type="Proteomes" id="UP000185687"/>
    </source>
</evidence>
<gene>
    <name evidence="2" type="ORF">BB347_18510</name>
    <name evidence="3" type="ORF">SAMN05421809_3759</name>
</gene>
<dbReference type="EMBL" id="CP019330">
    <property type="protein sequence ID" value="APX98700.1"/>
    <property type="molecule type" value="Genomic_DNA"/>
</dbReference>
<accession>A0A1N7G5Y9</accession>
<dbReference type="Proteomes" id="UP000185687">
    <property type="component" value="Unassembled WGS sequence"/>
</dbReference>
<name>A0A1N7G5Y9_9EURY</name>
<feature type="region of interest" description="Disordered" evidence="1">
    <location>
        <begin position="1"/>
        <end position="23"/>
    </location>
</feature>
<evidence type="ECO:0000256" key="1">
    <source>
        <dbReference type="SAM" id="MobiDB-lite"/>
    </source>
</evidence>
<keyword evidence="2" id="KW-0614">Plasmid</keyword>
<organism evidence="3 4">
    <name type="scientific">Natronorubrum daqingense</name>
    <dbReference type="NCBI Taxonomy" id="588898"/>
    <lineage>
        <taxon>Archaea</taxon>
        <taxon>Methanobacteriati</taxon>
        <taxon>Methanobacteriota</taxon>
        <taxon>Stenosarchaea group</taxon>
        <taxon>Halobacteria</taxon>
        <taxon>Halobacteriales</taxon>
        <taxon>Natrialbaceae</taxon>
        <taxon>Natronorubrum</taxon>
    </lineage>
</organism>
<dbReference type="GeneID" id="30957979"/>
<protein>
    <submittedName>
        <fullName evidence="3">Uncharacterized protein</fullName>
    </submittedName>
</protein>
<reference evidence="2 5" key="1">
    <citation type="submission" date="2017-01" db="EMBL/GenBank/DDBJ databases">
        <title>Complete genome sequence of Haloterrigena daqingensis type strain (JX313T).</title>
        <authorList>
            <person name="Shuang W."/>
        </authorList>
    </citation>
    <scope>NUCLEOTIDE SEQUENCE [LARGE SCALE GENOMIC DNA]</scope>
    <source>
        <strain evidence="5">JX313</strain>
        <strain evidence="2">JX313T</strain>
        <plasmid evidence="5">Plasmid unnamed3</plasmid>
        <plasmid evidence="2">unnamed3</plasmid>
    </source>
</reference>
<evidence type="ECO:0000313" key="5">
    <source>
        <dbReference type="Proteomes" id="UP000187321"/>
    </source>
</evidence>
<dbReference type="KEGG" id="hda:BB347_18510"/>
<reference evidence="3 4" key="2">
    <citation type="submission" date="2017-01" db="EMBL/GenBank/DDBJ databases">
        <authorList>
            <person name="Mah S.A."/>
            <person name="Swanson W.J."/>
            <person name="Moy G.W."/>
            <person name="Vacquier V.D."/>
        </authorList>
    </citation>
    <scope>NUCLEOTIDE SEQUENCE [LARGE SCALE GENOMIC DNA]</scope>
    <source>
        <strain evidence="3 4">CGMCC 1.8909</strain>
    </source>
</reference>
<evidence type="ECO:0000313" key="2">
    <source>
        <dbReference type="EMBL" id="APX98700.1"/>
    </source>
</evidence>
<dbReference type="EMBL" id="FTNP01000009">
    <property type="protein sequence ID" value="SIS08027.1"/>
    <property type="molecule type" value="Genomic_DNA"/>
</dbReference>
<feature type="compositionally biased region" description="Basic and acidic residues" evidence="1">
    <location>
        <begin position="91"/>
        <end position="108"/>
    </location>
</feature>
<dbReference type="Proteomes" id="UP000187321">
    <property type="component" value="Plasmid unnamed3"/>
</dbReference>